<dbReference type="SMART" id="SM00184">
    <property type="entry name" value="RING"/>
    <property type="match status" value="1"/>
</dbReference>
<evidence type="ECO:0000256" key="5">
    <source>
        <dbReference type="ARBA" id="ARBA00022771"/>
    </source>
</evidence>
<dbReference type="GO" id="GO:0061630">
    <property type="term" value="F:ubiquitin protein ligase activity"/>
    <property type="evidence" value="ECO:0007669"/>
    <property type="project" value="UniProtKB-EC"/>
</dbReference>
<evidence type="ECO:0000256" key="6">
    <source>
        <dbReference type="ARBA" id="ARBA00022786"/>
    </source>
</evidence>
<comment type="catalytic activity">
    <reaction evidence="1">
        <text>S-ubiquitinyl-[E2 ubiquitin-conjugating enzyme]-L-cysteine + [acceptor protein]-L-lysine = [E2 ubiquitin-conjugating enzyme]-L-cysteine + N(6)-ubiquitinyl-[acceptor protein]-L-lysine.</text>
        <dbReference type="EC" id="2.3.2.27"/>
    </reaction>
</comment>
<keyword evidence="7" id="KW-0862">Zinc</keyword>
<evidence type="ECO:0000256" key="3">
    <source>
        <dbReference type="ARBA" id="ARBA00022679"/>
    </source>
</evidence>
<name>A0A3L6RUW3_PANMI</name>
<evidence type="ECO:0000313" key="11">
    <source>
        <dbReference type="EMBL" id="RLN09588.1"/>
    </source>
</evidence>
<feature type="domain" description="RING-type" evidence="10">
    <location>
        <begin position="231"/>
        <end position="272"/>
    </location>
</feature>
<sequence length="368" mass="39812">MANDSLAHHLLRPLAAGCCSDVDEYDDEEPANVAFPSFWPPFPALSSDSDSDAASFARPRVDRPRGRDTAAPSFFGLGFHDGDDDEWAPPDEEDGEVELPLCWDCLQLEDHDGHPRWDLGVSDADEWEQVAAREEEEEEAAAASAVRSLEWEVLLAANSLGSLMVDDAGDDDDLDAGIETYFLDDADDLLFGQLAAADADHGPQGKCGRPAAKAAVEALPTVVVAEADAQCAVCKDGVEAGERARRLPCAHLYHDACILPWLAIRNTCPLCRHELPTDDPEYEKWKARRAAGGGGEADPRAPATAVAVSAANSRARRAEEGRRRALPSLLSRHGHRTAVAGGPPETAWREVDARCLRDRRRCVHVLAA</sequence>
<dbReference type="Proteomes" id="UP000275267">
    <property type="component" value="Unassembled WGS sequence"/>
</dbReference>
<evidence type="ECO:0000256" key="8">
    <source>
        <dbReference type="PROSITE-ProRule" id="PRU00175"/>
    </source>
</evidence>
<evidence type="ECO:0000256" key="1">
    <source>
        <dbReference type="ARBA" id="ARBA00000900"/>
    </source>
</evidence>
<evidence type="ECO:0000259" key="10">
    <source>
        <dbReference type="PROSITE" id="PS50089"/>
    </source>
</evidence>
<dbReference type="InterPro" id="IPR013083">
    <property type="entry name" value="Znf_RING/FYVE/PHD"/>
</dbReference>
<dbReference type="SUPFAM" id="SSF57850">
    <property type="entry name" value="RING/U-box"/>
    <property type="match status" value="1"/>
</dbReference>
<reference evidence="12" key="1">
    <citation type="journal article" date="2019" name="Nat. Commun.">
        <title>The genome of broomcorn millet.</title>
        <authorList>
            <person name="Zou C."/>
            <person name="Miki D."/>
            <person name="Li D."/>
            <person name="Tang Q."/>
            <person name="Xiao L."/>
            <person name="Rajput S."/>
            <person name="Deng P."/>
            <person name="Jia W."/>
            <person name="Huang R."/>
            <person name="Zhang M."/>
            <person name="Sun Y."/>
            <person name="Hu J."/>
            <person name="Fu X."/>
            <person name="Schnable P.S."/>
            <person name="Li F."/>
            <person name="Zhang H."/>
            <person name="Feng B."/>
            <person name="Zhu X."/>
            <person name="Liu R."/>
            <person name="Schnable J.C."/>
            <person name="Zhu J.-K."/>
            <person name="Zhang H."/>
        </authorList>
    </citation>
    <scope>NUCLEOTIDE SEQUENCE [LARGE SCALE GENOMIC DNA]</scope>
</reference>
<dbReference type="Pfam" id="PF13639">
    <property type="entry name" value="zf-RING_2"/>
    <property type="match status" value="1"/>
</dbReference>
<dbReference type="InterPro" id="IPR001841">
    <property type="entry name" value="Znf_RING"/>
</dbReference>
<dbReference type="STRING" id="4540.A0A3L6RUW3"/>
<keyword evidence="12" id="KW-1185">Reference proteome</keyword>
<gene>
    <name evidence="11" type="ORF">C2845_PM11G27260</name>
</gene>
<dbReference type="OrthoDB" id="8062037at2759"/>
<dbReference type="AlphaFoldDB" id="A0A3L6RUW3"/>
<feature type="region of interest" description="Disordered" evidence="9">
    <location>
        <begin position="46"/>
        <end position="95"/>
    </location>
</feature>
<evidence type="ECO:0000256" key="9">
    <source>
        <dbReference type="SAM" id="MobiDB-lite"/>
    </source>
</evidence>
<feature type="compositionally biased region" description="Acidic residues" evidence="9">
    <location>
        <begin position="82"/>
        <end position="95"/>
    </location>
</feature>
<feature type="compositionally biased region" description="Low complexity" evidence="9">
    <location>
        <begin position="46"/>
        <end position="58"/>
    </location>
</feature>
<comment type="caution">
    <text evidence="11">The sequence shown here is derived from an EMBL/GenBank/DDBJ whole genome shotgun (WGS) entry which is preliminary data.</text>
</comment>
<dbReference type="Gene3D" id="3.30.40.10">
    <property type="entry name" value="Zinc/RING finger domain, C3HC4 (zinc finger)"/>
    <property type="match status" value="1"/>
</dbReference>
<dbReference type="GO" id="GO:0005737">
    <property type="term" value="C:cytoplasm"/>
    <property type="evidence" value="ECO:0007669"/>
    <property type="project" value="TreeGrafter"/>
</dbReference>
<proteinExistence type="predicted"/>
<accession>A0A3L6RUW3</accession>
<evidence type="ECO:0000256" key="2">
    <source>
        <dbReference type="ARBA" id="ARBA00012483"/>
    </source>
</evidence>
<feature type="compositionally biased region" description="Basic and acidic residues" evidence="9">
    <location>
        <begin position="59"/>
        <end position="68"/>
    </location>
</feature>
<dbReference type="FunFam" id="3.30.40.10:FF:000127">
    <property type="entry name" value="E3 ubiquitin-protein ligase RNF181"/>
    <property type="match status" value="1"/>
</dbReference>
<dbReference type="GO" id="GO:0016567">
    <property type="term" value="P:protein ubiquitination"/>
    <property type="evidence" value="ECO:0007669"/>
    <property type="project" value="TreeGrafter"/>
</dbReference>
<keyword evidence="4" id="KW-0479">Metal-binding</keyword>
<organism evidence="11 12">
    <name type="scientific">Panicum miliaceum</name>
    <name type="common">Proso millet</name>
    <name type="synonym">Broomcorn millet</name>
    <dbReference type="NCBI Taxonomy" id="4540"/>
    <lineage>
        <taxon>Eukaryota</taxon>
        <taxon>Viridiplantae</taxon>
        <taxon>Streptophyta</taxon>
        <taxon>Embryophyta</taxon>
        <taxon>Tracheophyta</taxon>
        <taxon>Spermatophyta</taxon>
        <taxon>Magnoliopsida</taxon>
        <taxon>Liliopsida</taxon>
        <taxon>Poales</taxon>
        <taxon>Poaceae</taxon>
        <taxon>PACMAD clade</taxon>
        <taxon>Panicoideae</taxon>
        <taxon>Panicodae</taxon>
        <taxon>Paniceae</taxon>
        <taxon>Panicinae</taxon>
        <taxon>Panicum</taxon>
        <taxon>Panicum sect. Panicum</taxon>
    </lineage>
</organism>
<evidence type="ECO:0000256" key="4">
    <source>
        <dbReference type="ARBA" id="ARBA00022723"/>
    </source>
</evidence>
<keyword evidence="5 8" id="KW-0863">Zinc-finger</keyword>
<keyword evidence="6" id="KW-0833">Ubl conjugation pathway</keyword>
<keyword evidence="3" id="KW-0808">Transferase</keyword>
<protein>
    <recommendedName>
        <fullName evidence="2">RING-type E3 ubiquitin transferase</fullName>
        <ecNumber evidence="2">2.3.2.27</ecNumber>
    </recommendedName>
</protein>
<evidence type="ECO:0000256" key="7">
    <source>
        <dbReference type="ARBA" id="ARBA00022833"/>
    </source>
</evidence>
<dbReference type="PANTHER" id="PTHR15710">
    <property type="entry name" value="E3 UBIQUITIN-PROTEIN LIGASE PRAJA"/>
    <property type="match status" value="1"/>
</dbReference>
<dbReference type="GO" id="GO:0008270">
    <property type="term" value="F:zinc ion binding"/>
    <property type="evidence" value="ECO:0007669"/>
    <property type="project" value="UniProtKB-KW"/>
</dbReference>
<dbReference type="PROSITE" id="PS50089">
    <property type="entry name" value="ZF_RING_2"/>
    <property type="match status" value="1"/>
</dbReference>
<dbReference type="EMBL" id="PQIB02000007">
    <property type="protein sequence ID" value="RLN09588.1"/>
    <property type="molecule type" value="Genomic_DNA"/>
</dbReference>
<dbReference type="PANTHER" id="PTHR15710:SF242">
    <property type="entry name" value="OS06G0633500 PROTEIN"/>
    <property type="match status" value="1"/>
</dbReference>
<dbReference type="EC" id="2.3.2.27" evidence="2"/>
<evidence type="ECO:0000313" key="12">
    <source>
        <dbReference type="Proteomes" id="UP000275267"/>
    </source>
</evidence>